<dbReference type="PANTHER" id="PTHR30390:SF6">
    <property type="entry name" value="DNAA INITIATOR-ASSOCIATING PROTEIN DIAA"/>
    <property type="match status" value="1"/>
</dbReference>
<name>A0ABV3SXT9_9ACTN</name>
<accession>A0ABV3SXT9</accession>
<dbReference type="EMBL" id="JBFPJR010000012">
    <property type="protein sequence ID" value="MEX0427762.1"/>
    <property type="molecule type" value="Genomic_DNA"/>
</dbReference>
<gene>
    <name evidence="2" type="ORF">AB3X52_09040</name>
</gene>
<dbReference type="Proteomes" id="UP001556631">
    <property type="component" value="Unassembled WGS sequence"/>
</dbReference>
<dbReference type="PANTHER" id="PTHR30390">
    <property type="entry name" value="SEDOHEPTULOSE 7-PHOSPHATE ISOMERASE / DNAA INITIATOR-ASSOCIATING FACTOR FOR REPLICATION INITIATION"/>
    <property type="match status" value="1"/>
</dbReference>
<feature type="domain" description="SIS" evidence="1">
    <location>
        <begin position="35"/>
        <end position="190"/>
    </location>
</feature>
<comment type="caution">
    <text evidence="2">The sequence shown here is derived from an EMBL/GenBank/DDBJ whole genome shotgun (WGS) entry which is preliminary data.</text>
</comment>
<dbReference type="InterPro" id="IPR035461">
    <property type="entry name" value="GmhA/DiaA"/>
</dbReference>
<dbReference type="Pfam" id="PF13580">
    <property type="entry name" value="SIS_2"/>
    <property type="match status" value="1"/>
</dbReference>
<sequence length="206" mass="21932">MSHTPCDHEHLAELQKALAGFGSCVDIVDDWGVRLTRVLEGGGRLLAAGNGGSAAQAQHLTAELVGRYREDRAPYSAICLSAETSSLTAITNDYPASELFARQVEAHGRPGDVLVLMSTSGRSENLVAAARRGRRVGLEVWSMTGPLPNPLAEHSTEYCAVDAPYTATVQELHLVALHMLCAALDRTLGVGVSRTRRSVEDLEAGA</sequence>
<protein>
    <submittedName>
        <fullName evidence="2">SIS domain-containing protein</fullName>
    </submittedName>
</protein>
<dbReference type="PROSITE" id="PS51464">
    <property type="entry name" value="SIS"/>
    <property type="match status" value="1"/>
</dbReference>
<proteinExistence type="predicted"/>
<dbReference type="InterPro" id="IPR001347">
    <property type="entry name" value="SIS_dom"/>
</dbReference>
<dbReference type="InterPro" id="IPR050099">
    <property type="entry name" value="SIS_GmhA/DiaA_subfam"/>
</dbReference>
<evidence type="ECO:0000259" key="1">
    <source>
        <dbReference type="PROSITE" id="PS51464"/>
    </source>
</evidence>
<organism evidence="2 3">
    <name type="scientific">Nocardioides eburneus</name>
    <dbReference type="NCBI Taxonomy" id="3231482"/>
    <lineage>
        <taxon>Bacteria</taxon>
        <taxon>Bacillati</taxon>
        <taxon>Actinomycetota</taxon>
        <taxon>Actinomycetes</taxon>
        <taxon>Propionibacteriales</taxon>
        <taxon>Nocardioidaceae</taxon>
        <taxon>Nocardioides</taxon>
    </lineage>
</organism>
<dbReference type="Gene3D" id="3.40.50.10490">
    <property type="entry name" value="Glucose-6-phosphate isomerase like protein, domain 1"/>
    <property type="match status" value="1"/>
</dbReference>
<evidence type="ECO:0000313" key="2">
    <source>
        <dbReference type="EMBL" id="MEX0427762.1"/>
    </source>
</evidence>
<reference evidence="2 3" key="1">
    <citation type="submission" date="2024-07" db="EMBL/GenBank/DDBJ databases">
        <authorList>
            <person name="Lee S."/>
            <person name="Kang M."/>
        </authorList>
    </citation>
    <scope>NUCLEOTIDE SEQUENCE [LARGE SCALE GENOMIC DNA]</scope>
    <source>
        <strain evidence="2 3">DS6</strain>
    </source>
</reference>
<dbReference type="RefSeq" id="WP_367993454.1">
    <property type="nucleotide sequence ID" value="NZ_JBFPJR010000012.1"/>
</dbReference>
<dbReference type="InterPro" id="IPR046348">
    <property type="entry name" value="SIS_dom_sf"/>
</dbReference>
<evidence type="ECO:0000313" key="3">
    <source>
        <dbReference type="Proteomes" id="UP001556631"/>
    </source>
</evidence>
<dbReference type="SUPFAM" id="SSF53697">
    <property type="entry name" value="SIS domain"/>
    <property type="match status" value="1"/>
</dbReference>
<keyword evidence="3" id="KW-1185">Reference proteome</keyword>
<dbReference type="CDD" id="cd05006">
    <property type="entry name" value="SIS_GmhA"/>
    <property type="match status" value="1"/>
</dbReference>